<keyword evidence="11" id="KW-0732">Signal</keyword>
<evidence type="ECO:0000256" key="10">
    <source>
        <dbReference type="ARBA" id="ARBA00048658"/>
    </source>
</evidence>
<dbReference type="SUPFAM" id="SSF51905">
    <property type="entry name" value="FAD/NAD(P)-binding domain"/>
    <property type="match status" value="2"/>
</dbReference>
<dbReference type="InterPro" id="IPR040125">
    <property type="entry name" value="Squalene_monox"/>
</dbReference>
<organism evidence="13 14">
    <name type="scientific">Brassica napus</name>
    <name type="common">Rape</name>
    <dbReference type="NCBI Taxonomy" id="3708"/>
    <lineage>
        <taxon>Eukaryota</taxon>
        <taxon>Viridiplantae</taxon>
        <taxon>Streptophyta</taxon>
        <taxon>Embryophyta</taxon>
        <taxon>Tracheophyta</taxon>
        <taxon>Spermatophyta</taxon>
        <taxon>Magnoliopsida</taxon>
        <taxon>eudicotyledons</taxon>
        <taxon>Gunneridae</taxon>
        <taxon>Pentapetalae</taxon>
        <taxon>rosids</taxon>
        <taxon>malvids</taxon>
        <taxon>Brassicales</taxon>
        <taxon>Brassicaceae</taxon>
        <taxon>Brassiceae</taxon>
        <taxon>Brassica</taxon>
    </lineage>
</organism>
<evidence type="ECO:0000256" key="9">
    <source>
        <dbReference type="ARBA" id="ARBA00023136"/>
    </source>
</evidence>
<dbReference type="PRINTS" id="PR00420">
    <property type="entry name" value="RNGMNOXGNASE"/>
</dbReference>
<dbReference type="Gene3D" id="3.50.50.60">
    <property type="entry name" value="FAD/NAD(P)-binding domain"/>
    <property type="match status" value="2"/>
</dbReference>
<comment type="pathway">
    <text evidence="3">Terpene metabolism; lanosterol biosynthesis; lanosterol from farnesyl diphosphate: step 2/3.</text>
</comment>
<evidence type="ECO:0000256" key="11">
    <source>
        <dbReference type="SAM" id="SignalP"/>
    </source>
</evidence>
<reference evidence="13 14" key="1">
    <citation type="submission" date="2021-05" db="EMBL/GenBank/DDBJ databases">
        <title>Genome Assembly of Synthetic Allotetraploid Brassica napus Reveals Homoeologous Exchanges between Subgenomes.</title>
        <authorList>
            <person name="Davis J.T."/>
        </authorList>
    </citation>
    <scope>NUCLEOTIDE SEQUENCE [LARGE SCALE GENOMIC DNA]</scope>
    <source>
        <strain evidence="14">cv. Da-Ae</strain>
        <tissue evidence="13">Seedling</tissue>
    </source>
</reference>
<evidence type="ECO:0000256" key="6">
    <source>
        <dbReference type="ARBA" id="ARBA00022630"/>
    </source>
</evidence>
<feature type="chain" id="PRO_5045436998" description="squalene monooxygenase" evidence="11">
    <location>
        <begin position="18"/>
        <end position="1002"/>
    </location>
</feature>
<keyword evidence="7" id="KW-0274">FAD</keyword>
<evidence type="ECO:0000256" key="7">
    <source>
        <dbReference type="ARBA" id="ARBA00022827"/>
    </source>
</evidence>
<dbReference type="InterPro" id="IPR036188">
    <property type="entry name" value="FAD/NAD-bd_sf"/>
</dbReference>
<dbReference type="Pfam" id="PF08491">
    <property type="entry name" value="SE"/>
    <property type="match status" value="2"/>
</dbReference>
<evidence type="ECO:0000313" key="13">
    <source>
        <dbReference type="EMBL" id="KAH0900129.1"/>
    </source>
</evidence>
<dbReference type="PANTHER" id="PTHR10835:SF22">
    <property type="entry name" value="SQUALENE EPOXIDASE 5-RELATED"/>
    <property type="match status" value="1"/>
</dbReference>
<evidence type="ECO:0000256" key="5">
    <source>
        <dbReference type="ARBA" id="ARBA00012312"/>
    </source>
</evidence>
<protein>
    <recommendedName>
        <fullName evidence="5">squalene monooxygenase</fullName>
        <ecNumber evidence="5">1.14.14.17</ecNumber>
    </recommendedName>
</protein>
<feature type="signal peptide" evidence="11">
    <location>
        <begin position="1"/>
        <end position="17"/>
    </location>
</feature>
<dbReference type="Proteomes" id="UP000824890">
    <property type="component" value="Unassembled WGS sequence"/>
</dbReference>
<evidence type="ECO:0000256" key="8">
    <source>
        <dbReference type="ARBA" id="ARBA00023002"/>
    </source>
</evidence>
<comment type="catalytic activity">
    <reaction evidence="10">
        <text>squalene + reduced [NADPH--hemoprotein reductase] + O2 = (S)-2,3-epoxysqualene + oxidized [NADPH--hemoprotein reductase] + H2O + H(+)</text>
        <dbReference type="Rhea" id="RHEA:25282"/>
        <dbReference type="Rhea" id="RHEA-COMP:11964"/>
        <dbReference type="Rhea" id="RHEA-COMP:11965"/>
        <dbReference type="ChEBI" id="CHEBI:15377"/>
        <dbReference type="ChEBI" id="CHEBI:15378"/>
        <dbReference type="ChEBI" id="CHEBI:15379"/>
        <dbReference type="ChEBI" id="CHEBI:15440"/>
        <dbReference type="ChEBI" id="CHEBI:15441"/>
        <dbReference type="ChEBI" id="CHEBI:57618"/>
        <dbReference type="ChEBI" id="CHEBI:58210"/>
        <dbReference type="EC" id="1.14.14.17"/>
    </reaction>
</comment>
<dbReference type="EMBL" id="JAGKQM010000012">
    <property type="protein sequence ID" value="KAH0900129.1"/>
    <property type="molecule type" value="Genomic_DNA"/>
</dbReference>
<name>A0ABQ8B5Q2_BRANA</name>
<sequence length="1002" mass="111454">MPLCLWTTLLAVVLTWAIFHVSNRKKKSTKLVDTAAQERTRIITFYTIYLRLELTLGYIDFVLKDGRRVHVIERDMSEPVRMMGEFMQPGGRLMLAKLGLQDCLEEIDAQKATGLALYKDGEKAVIPFPVEDNNFPYEPTGRSFHNGRFVQRLRQKASSLPNVKLEEGTVKSLIEENGMIKGVTYKNSSGEETMLFAPLTVVCDGCFSNLRRSVNDNDAEVMSYQVGFISKNCQLEEPGYLHLVMAKPSFTMVYQISSTDVRCSVEILPGKIPSIANGEMTNFLRNTMAPQVPQNLRKIFLKGINEGAQIKVMPLKRMSATLSNKKGVIVLGDAFNMRHPAIASGMMVLLSDILILRRLLQPLEYLGDVNKVSEVIKSFYVIRKPMSATVNTLGNAFSQVLIASTDEAKEAMRQSCYDYLSSGGYGSSGLMALLGGMNPRPLSLIYHLFVVTLSATGQLLYPFPSPLRIWHSVRLFGRKGLARCSLQHLQPLFLWTLLAFVLTWTTYHVTNRRKKATKLADVAVEEIRYGGPDVIIVGAGVGGSALAYALAKDGRRVHVIERDMREPERMMGEFMQPGGRLFLSKLDLQDCLEGIDAQKATGLTLYKDGKEAASPFPVEDNKFPYEPSARMFYNGRFVQRLRQKASSLPNVRLEEGTVRSLIEEKGVIKGVTYKNSLGEESTAFAPLTVVCDGCYSNLRRSLNDNNAEVISYTVGYVSKNCRLEEPEKLHLIMAKPSFTMLYQISSTDVRCAFELFSNYFPSIANGEMASFVKNDLAPQVPPKLRKIFLKGIEEGAKIKVTPAKRMSATLSRKKGVIVLGDAFNMRHPAIASGMMVLLSDILILRRLLKPLRNLGDANKVSEVIKCFYVIRKPMSATVNTLGNAFSQVLVASTDQAKEAMRQGCYDYLSSGGFRTSGMMALFGGMNPRPLSLIYHLFAITLSSIGQLLSPFPSPLRIWHSLRLCGVSLKLLIPHLKAEGVIHMMSPINAAAYCKNYMTATAV</sequence>
<evidence type="ECO:0000256" key="4">
    <source>
        <dbReference type="ARBA" id="ARBA00008802"/>
    </source>
</evidence>
<dbReference type="InterPro" id="IPR013698">
    <property type="entry name" value="Squalene_epoxidase"/>
</dbReference>
<gene>
    <name evidence="13" type="ORF">HID58_049697</name>
</gene>
<dbReference type="EC" id="1.14.14.17" evidence="5"/>
<comment type="cofactor">
    <cofactor evidence="1">
        <name>FAD</name>
        <dbReference type="ChEBI" id="CHEBI:57692"/>
    </cofactor>
</comment>
<evidence type="ECO:0000256" key="1">
    <source>
        <dbReference type="ARBA" id="ARBA00001974"/>
    </source>
</evidence>
<feature type="domain" description="Squalene epoxidase" evidence="12">
    <location>
        <begin position="684"/>
        <end position="958"/>
    </location>
</feature>
<dbReference type="Pfam" id="PF13450">
    <property type="entry name" value="NAD_binding_8"/>
    <property type="match status" value="1"/>
</dbReference>
<evidence type="ECO:0000256" key="2">
    <source>
        <dbReference type="ARBA" id="ARBA00004370"/>
    </source>
</evidence>
<evidence type="ECO:0000256" key="3">
    <source>
        <dbReference type="ARBA" id="ARBA00005018"/>
    </source>
</evidence>
<dbReference type="PANTHER" id="PTHR10835">
    <property type="entry name" value="SQUALENE MONOOXYGENASE"/>
    <property type="match status" value="1"/>
</dbReference>
<feature type="domain" description="Squalene epoxidase" evidence="12">
    <location>
        <begin position="196"/>
        <end position="470"/>
    </location>
</feature>
<accession>A0ABQ8B5Q2</accession>
<comment type="caution">
    <text evidence="13">The sequence shown here is derived from an EMBL/GenBank/DDBJ whole genome shotgun (WGS) entry which is preliminary data.</text>
</comment>
<comment type="subcellular location">
    <subcellularLocation>
        <location evidence="2">Membrane</location>
    </subcellularLocation>
</comment>
<keyword evidence="8" id="KW-0560">Oxidoreductase</keyword>
<keyword evidence="14" id="KW-1185">Reference proteome</keyword>
<evidence type="ECO:0000259" key="12">
    <source>
        <dbReference type="Pfam" id="PF08491"/>
    </source>
</evidence>
<comment type="similarity">
    <text evidence="4">Belongs to the squalene monooxygenase family.</text>
</comment>
<evidence type="ECO:0000313" key="14">
    <source>
        <dbReference type="Proteomes" id="UP000824890"/>
    </source>
</evidence>
<keyword evidence="6" id="KW-0285">Flavoprotein</keyword>
<proteinExistence type="inferred from homology"/>
<keyword evidence="9" id="KW-0472">Membrane</keyword>